<dbReference type="InterPro" id="IPR036264">
    <property type="entry name" value="Bact_exopeptidase_dim_dom"/>
</dbReference>
<evidence type="ECO:0000256" key="4">
    <source>
        <dbReference type="ARBA" id="ARBA00006247"/>
    </source>
</evidence>
<dbReference type="InterPro" id="IPR050072">
    <property type="entry name" value="Peptidase_M20A"/>
</dbReference>
<dbReference type="NCBIfam" id="NF006365">
    <property type="entry name" value="PRK08588.1"/>
    <property type="match status" value="1"/>
</dbReference>
<evidence type="ECO:0000256" key="13">
    <source>
        <dbReference type="ARBA" id="ARBA00023285"/>
    </source>
</evidence>
<keyword evidence="13" id="KW-0170">Cobalt</keyword>
<dbReference type="NCBIfam" id="TIGR01910">
    <property type="entry name" value="DapE-ArgE"/>
    <property type="match status" value="1"/>
</dbReference>
<dbReference type="InterPro" id="IPR011650">
    <property type="entry name" value="Peptidase_M20_dimer"/>
</dbReference>
<keyword evidence="17" id="KW-1185">Reference proteome</keyword>
<dbReference type="GO" id="GO:0046872">
    <property type="term" value="F:metal ion binding"/>
    <property type="evidence" value="ECO:0007669"/>
    <property type="project" value="UniProtKB-KW"/>
</dbReference>
<evidence type="ECO:0000256" key="6">
    <source>
        <dbReference type="ARBA" id="ARBA00016853"/>
    </source>
</evidence>
<protein>
    <recommendedName>
        <fullName evidence="6">Probable succinyl-diaminopimelate desuccinylase</fullName>
        <ecNumber evidence="5">3.5.1.18</ecNumber>
    </recommendedName>
</protein>
<dbReference type="PANTHER" id="PTHR43808:SF8">
    <property type="entry name" value="PEPTIDASE M20 DIMERISATION DOMAIN-CONTAINING PROTEIN"/>
    <property type="match status" value="1"/>
</dbReference>
<dbReference type="Gene3D" id="3.30.70.360">
    <property type="match status" value="1"/>
</dbReference>
<dbReference type="PROSITE" id="PS00758">
    <property type="entry name" value="ARGE_DAPE_CPG2_1"/>
    <property type="match status" value="1"/>
</dbReference>
<name>K9EES4_9LACT</name>
<accession>K9EES4</accession>
<dbReference type="SUPFAM" id="SSF53187">
    <property type="entry name" value="Zn-dependent exopeptidases"/>
    <property type="match status" value="1"/>
</dbReference>
<evidence type="ECO:0000256" key="14">
    <source>
        <dbReference type="ARBA" id="ARBA00051301"/>
    </source>
</evidence>
<sequence length="414" mass="45475">MGKVIDKDQSIKILQDIIQIKSENGHEEEVAKYFQSLLADHDIESKLVQYDDDRASLVAEISNGEGPVLGITGHLDVVGAGDEDDWEYPPFSAHIDDDNVLWGRGASDMKPGIAAMVINFIEFKESQNFKGTLRLLATVGEEVGQYGSNQLTREGYVDDLDAILIGEPCNVGIVYTHMGSLNYTLTSKGEAAHSSAPQLGVNAVENLTEAVSQISKAVEDKAEEFNNEELGKTFHNVTIIKGGSQVNSLPEYAEYEANARTIPEFDNNGVMDIVRSVIDDLNKKDGFDLAVEVTADQPPVNSPKDSKLIQTIREVTKDHERLGFQYLLKQMGQVLGTDLVKDQPELGKVDEILPIAIAGTTDAAQFTQGNSTMDIAVYGPGVPQLNHKLNERIPVQQYLDFIDVYNDIIKSYLS</sequence>
<dbReference type="Pfam" id="PF01546">
    <property type="entry name" value="Peptidase_M20"/>
    <property type="match status" value="1"/>
</dbReference>
<dbReference type="EMBL" id="AGXA01000002">
    <property type="protein sequence ID" value="EKU94346.1"/>
    <property type="molecule type" value="Genomic_DNA"/>
</dbReference>
<comment type="pathway">
    <text evidence="3">Amino-acid biosynthesis; L-lysine biosynthesis via DAP pathway; LL-2,6-diaminopimelate from (S)-tetrahydrodipicolinate (succinylase route): step 3/3.</text>
</comment>
<dbReference type="InterPro" id="IPR010182">
    <property type="entry name" value="ArgE/DapE"/>
</dbReference>
<evidence type="ECO:0000256" key="11">
    <source>
        <dbReference type="ARBA" id="ARBA00022915"/>
    </source>
</evidence>
<dbReference type="InterPro" id="IPR002933">
    <property type="entry name" value="Peptidase_M20"/>
</dbReference>
<keyword evidence="11" id="KW-0220">Diaminopimelate biosynthesis</keyword>
<reference evidence="16 17" key="1">
    <citation type="submission" date="2012-09" db="EMBL/GenBank/DDBJ databases">
        <title>The Genome Sequence of Alloiococcus otitis ATCC 51267.</title>
        <authorList>
            <consortium name="The Broad Institute Genome Sequencing Platform"/>
            <person name="Earl A."/>
            <person name="Ward D."/>
            <person name="Feldgarden M."/>
            <person name="Gevers D."/>
            <person name="Huys G."/>
            <person name="Walker B."/>
            <person name="Young S.K."/>
            <person name="Zeng Q."/>
            <person name="Gargeya S."/>
            <person name="Fitzgerald M."/>
            <person name="Haas B."/>
            <person name="Abouelleil A."/>
            <person name="Alvarado L."/>
            <person name="Arachchi H.M."/>
            <person name="Berlin A.M."/>
            <person name="Chapman S.B."/>
            <person name="Goldberg J."/>
            <person name="Griggs A."/>
            <person name="Gujja S."/>
            <person name="Hansen M."/>
            <person name="Howarth C."/>
            <person name="Imamovic A."/>
            <person name="Larimer J."/>
            <person name="McCowen C."/>
            <person name="Montmayeur A."/>
            <person name="Murphy C."/>
            <person name="Neiman D."/>
            <person name="Pearson M."/>
            <person name="Priest M."/>
            <person name="Roberts A."/>
            <person name="Saif S."/>
            <person name="Shea T."/>
            <person name="Sisk P."/>
            <person name="Sykes S."/>
            <person name="Wortman J."/>
            <person name="Nusbaum C."/>
            <person name="Birren B."/>
        </authorList>
    </citation>
    <scope>NUCLEOTIDE SEQUENCE [LARGE SCALE GENOMIC DNA]</scope>
    <source>
        <strain evidence="16 17">ATCC 51267</strain>
    </source>
</reference>
<keyword evidence="12" id="KW-0457">Lysine biosynthesis</keyword>
<comment type="cofactor">
    <cofactor evidence="2">
        <name>Zn(2+)</name>
        <dbReference type="ChEBI" id="CHEBI:29105"/>
    </cofactor>
</comment>
<dbReference type="SUPFAM" id="SSF55031">
    <property type="entry name" value="Bacterial exopeptidase dimerisation domain"/>
    <property type="match status" value="1"/>
</dbReference>
<keyword evidence="9" id="KW-0378">Hydrolase</keyword>
<dbReference type="GO" id="GO:0009014">
    <property type="term" value="F:succinyl-diaminopimelate desuccinylase activity"/>
    <property type="evidence" value="ECO:0007669"/>
    <property type="project" value="UniProtKB-EC"/>
</dbReference>
<keyword evidence="8" id="KW-0479">Metal-binding</keyword>
<dbReference type="EC" id="3.5.1.18" evidence="5"/>
<evidence type="ECO:0000256" key="9">
    <source>
        <dbReference type="ARBA" id="ARBA00022801"/>
    </source>
</evidence>
<comment type="cofactor">
    <cofactor evidence="1">
        <name>Co(2+)</name>
        <dbReference type="ChEBI" id="CHEBI:48828"/>
    </cofactor>
</comment>
<feature type="domain" description="Peptidase M20 dimerisation" evidence="15">
    <location>
        <begin position="175"/>
        <end position="285"/>
    </location>
</feature>
<dbReference type="STRING" id="883081.HMPREF9698_00074"/>
<evidence type="ECO:0000256" key="1">
    <source>
        <dbReference type="ARBA" id="ARBA00001941"/>
    </source>
</evidence>
<dbReference type="PATRIC" id="fig|883081.3.peg.75"/>
<evidence type="ECO:0000256" key="3">
    <source>
        <dbReference type="ARBA" id="ARBA00005130"/>
    </source>
</evidence>
<dbReference type="Gene3D" id="3.40.630.10">
    <property type="entry name" value="Zn peptidases"/>
    <property type="match status" value="1"/>
</dbReference>
<evidence type="ECO:0000313" key="17">
    <source>
        <dbReference type="Proteomes" id="UP000009875"/>
    </source>
</evidence>
<dbReference type="HOGENOM" id="CLU_021802_2_2_9"/>
<evidence type="ECO:0000256" key="5">
    <source>
        <dbReference type="ARBA" id="ARBA00011921"/>
    </source>
</evidence>
<comment type="caution">
    <text evidence="16">The sequence shown here is derived from an EMBL/GenBank/DDBJ whole genome shotgun (WGS) entry which is preliminary data.</text>
</comment>
<keyword evidence="7" id="KW-0028">Amino-acid biosynthesis</keyword>
<evidence type="ECO:0000256" key="7">
    <source>
        <dbReference type="ARBA" id="ARBA00022605"/>
    </source>
</evidence>
<proteinExistence type="inferred from homology"/>
<dbReference type="eggNOG" id="COG0624">
    <property type="taxonomic scope" value="Bacteria"/>
</dbReference>
<dbReference type="AlphaFoldDB" id="K9EES4"/>
<dbReference type="InterPro" id="IPR001261">
    <property type="entry name" value="ArgE/DapE_CS"/>
</dbReference>
<dbReference type="Pfam" id="PF07687">
    <property type="entry name" value="M20_dimer"/>
    <property type="match status" value="1"/>
</dbReference>
<keyword evidence="10" id="KW-0862">Zinc</keyword>
<dbReference type="UniPathway" id="UPA00034">
    <property type="reaction ID" value="UER00021"/>
</dbReference>
<evidence type="ECO:0000256" key="12">
    <source>
        <dbReference type="ARBA" id="ARBA00023154"/>
    </source>
</evidence>
<gene>
    <name evidence="16" type="ORF">HMPREF9698_00074</name>
</gene>
<dbReference type="Proteomes" id="UP000009875">
    <property type="component" value="Unassembled WGS sequence"/>
</dbReference>
<evidence type="ECO:0000256" key="2">
    <source>
        <dbReference type="ARBA" id="ARBA00001947"/>
    </source>
</evidence>
<evidence type="ECO:0000256" key="10">
    <source>
        <dbReference type="ARBA" id="ARBA00022833"/>
    </source>
</evidence>
<dbReference type="RefSeq" id="WP_003776182.1">
    <property type="nucleotide sequence ID" value="NZ_JH992957.1"/>
</dbReference>
<dbReference type="CDD" id="cd08659">
    <property type="entry name" value="M20_ArgE_DapE-like"/>
    <property type="match status" value="1"/>
</dbReference>
<comment type="catalytic activity">
    <reaction evidence="14">
        <text>N-succinyl-(2S,6S)-2,6-diaminopimelate + H2O = (2S,6S)-2,6-diaminopimelate + succinate</text>
        <dbReference type="Rhea" id="RHEA:22608"/>
        <dbReference type="ChEBI" id="CHEBI:15377"/>
        <dbReference type="ChEBI" id="CHEBI:30031"/>
        <dbReference type="ChEBI" id="CHEBI:57609"/>
        <dbReference type="ChEBI" id="CHEBI:58087"/>
        <dbReference type="EC" id="3.5.1.18"/>
    </reaction>
</comment>
<comment type="similarity">
    <text evidence="4">Belongs to the peptidase M20A family.</text>
</comment>
<dbReference type="GO" id="GO:0019877">
    <property type="term" value="P:diaminopimelate biosynthetic process"/>
    <property type="evidence" value="ECO:0007669"/>
    <property type="project" value="UniProtKB-KW"/>
</dbReference>
<evidence type="ECO:0000259" key="15">
    <source>
        <dbReference type="Pfam" id="PF07687"/>
    </source>
</evidence>
<organism evidence="16 17">
    <name type="scientific">Alloiococcus otitis ATCC 51267</name>
    <dbReference type="NCBI Taxonomy" id="883081"/>
    <lineage>
        <taxon>Bacteria</taxon>
        <taxon>Bacillati</taxon>
        <taxon>Bacillota</taxon>
        <taxon>Bacilli</taxon>
        <taxon>Lactobacillales</taxon>
        <taxon>Carnobacteriaceae</taxon>
        <taxon>Alloiococcus</taxon>
    </lineage>
</organism>
<evidence type="ECO:0000313" key="16">
    <source>
        <dbReference type="EMBL" id="EKU94346.1"/>
    </source>
</evidence>
<dbReference type="GO" id="GO:0009089">
    <property type="term" value="P:lysine biosynthetic process via diaminopimelate"/>
    <property type="evidence" value="ECO:0007669"/>
    <property type="project" value="UniProtKB-UniPathway"/>
</dbReference>
<evidence type="ECO:0000256" key="8">
    <source>
        <dbReference type="ARBA" id="ARBA00022723"/>
    </source>
</evidence>
<dbReference type="PANTHER" id="PTHR43808">
    <property type="entry name" value="ACETYLORNITHINE DEACETYLASE"/>
    <property type="match status" value="1"/>
</dbReference>